<accession>A0A1I0GWS9</accession>
<reference evidence="1 2" key="1">
    <citation type="submission" date="2016-10" db="EMBL/GenBank/DDBJ databases">
        <authorList>
            <person name="de Groot N.N."/>
        </authorList>
    </citation>
    <scope>NUCLEOTIDE SEQUENCE [LARGE SCALE GENOMIC DNA]</scope>
    <source>
        <strain evidence="1 2">DSM 17862</strain>
    </source>
</reference>
<dbReference type="EMBL" id="FOHO01000009">
    <property type="protein sequence ID" value="SET75688.1"/>
    <property type="molecule type" value="Genomic_DNA"/>
</dbReference>
<gene>
    <name evidence="1" type="ORF">SAMN04489858_109124</name>
</gene>
<evidence type="ECO:0008006" key="3">
    <source>
        <dbReference type="Google" id="ProtNLM"/>
    </source>
</evidence>
<protein>
    <recommendedName>
        <fullName evidence="3">Helix-turn-helix domain-containing protein</fullName>
    </recommendedName>
</protein>
<organism evidence="1 2">
    <name type="scientific">Paracoccus homiensis</name>
    <dbReference type="NCBI Taxonomy" id="364199"/>
    <lineage>
        <taxon>Bacteria</taxon>
        <taxon>Pseudomonadati</taxon>
        <taxon>Pseudomonadota</taxon>
        <taxon>Alphaproteobacteria</taxon>
        <taxon>Rhodobacterales</taxon>
        <taxon>Paracoccaceae</taxon>
        <taxon>Paracoccus</taxon>
    </lineage>
</organism>
<evidence type="ECO:0000313" key="1">
    <source>
        <dbReference type="EMBL" id="SET75688.1"/>
    </source>
</evidence>
<name>A0A1I0GWS9_9RHOB</name>
<keyword evidence="2" id="KW-1185">Reference proteome</keyword>
<sequence>MSSGILSGSEKPRSFEAHLRDAWIELINKHFQSPEHAAVFFGVSEKTARNWASGSCGPRGGPVAYAMKHMPGAAQMLLGDT</sequence>
<dbReference type="OrthoDB" id="7870010at2"/>
<dbReference type="AlphaFoldDB" id="A0A1I0GWS9"/>
<proteinExistence type="predicted"/>
<evidence type="ECO:0000313" key="2">
    <source>
        <dbReference type="Proteomes" id="UP000199180"/>
    </source>
</evidence>
<dbReference type="Proteomes" id="UP000199180">
    <property type="component" value="Unassembled WGS sequence"/>
</dbReference>
<dbReference type="STRING" id="364199.SAMN04489858_109124"/>